<dbReference type="CDD" id="cd00293">
    <property type="entry name" value="USP-like"/>
    <property type="match status" value="1"/>
</dbReference>
<dbReference type="RefSeq" id="WP_055449869.1">
    <property type="nucleotide sequence ID" value="NZ_CYHF01000003.1"/>
</dbReference>
<keyword evidence="4" id="KW-1185">Reference proteome</keyword>
<comment type="similarity">
    <text evidence="1">Belongs to the universal stress protein A family.</text>
</comment>
<dbReference type="OrthoDB" id="9792500at2"/>
<dbReference type="SUPFAM" id="SSF52402">
    <property type="entry name" value="Adenine nucleotide alpha hydrolases-like"/>
    <property type="match status" value="1"/>
</dbReference>
<reference evidence="4" key="1">
    <citation type="submission" date="2015-08" db="EMBL/GenBank/DDBJ databases">
        <authorList>
            <person name="Varghese N."/>
        </authorList>
    </citation>
    <scope>NUCLEOTIDE SEQUENCE [LARGE SCALE GENOMIC DNA]</scope>
    <source>
        <strain evidence="4">DSM 18181</strain>
    </source>
</reference>
<dbReference type="PRINTS" id="PR01438">
    <property type="entry name" value="UNVRSLSTRESS"/>
</dbReference>
<proteinExistence type="inferred from homology"/>
<sequence length="141" mass="14929">MHIMLAVDGSPYTERAARMLVGQAALYREPPKITLFTVALPIGTPLARAQLSKATLEDYYRDVAAQALAPAEKLLREAGLAFTSVHAVGDPAEQIAGEAKRLQPDLLIMGTHGHSALKGFVMGSVASKVVAATTVPVLLVR</sequence>
<name>A0A0K6HWY6_9BURK</name>
<dbReference type="InterPro" id="IPR006016">
    <property type="entry name" value="UspA"/>
</dbReference>
<dbReference type="PANTHER" id="PTHR46268">
    <property type="entry name" value="STRESS RESPONSE PROTEIN NHAX"/>
    <property type="match status" value="1"/>
</dbReference>
<evidence type="ECO:0000313" key="3">
    <source>
        <dbReference type="EMBL" id="CUA95336.1"/>
    </source>
</evidence>
<dbReference type="STRING" id="339866.GCA_001418255_00927"/>
<gene>
    <name evidence="3" type="ORF">Ga0061069_10347</name>
</gene>
<dbReference type="InterPro" id="IPR006015">
    <property type="entry name" value="Universal_stress_UspA"/>
</dbReference>
<dbReference type="EMBL" id="CYHF01000003">
    <property type="protein sequence ID" value="CUA95336.1"/>
    <property type="molecule type" value="Genomic_DNA"/>
</dbReference>
<evidence type="ECO:0000256" key="1">
    <source>
        <dbReference type="ARBA" id="ARBA00008791"/>
    </source>
</evidence>
<dbReference type="Gene3D" id="3.40.50.620">
    <property type="entry name" value="HUPs"/>
    <property type="match status" value="1"/>
</dbReference>
<dbReference type="AlphaFoldDB" id="A0A0K6HWY6"/>
<evidence type="ECO:0000259" key="2">
    <source>
        <dbReference type="Pfam" id="PF00582"/>
    </source>
</evidence>
<dbReference type="PANTHER" id="PTHR46268:SF15">
    <property type="entry name" value="UNIVERSAL STRESS PROTEIN HP_0031"/>
    <property type="match status" value="1"/>
</dbReference>
<dbReference type="InterPro" id="IPR014729">
    <property type="entry name" value="Rossmann-like_a/b/a_fold"/>
</dbReference>
<evidence type="ECO:0000313" key="4">
    <source>
        <dbReference type="Proteomes" id="UP000183649"/>
    </source>
</evidence>
<accession>A0A0K6HWY6</accession>
<organism evidence="3 4">
    <name type="scientific">Thiomonas bhubaneswarensis</name>
    <dbReference type="NCBI Taxonomy" id="339866"/>
    <lineage>
        <taxon>Bacteria</taxon>
        <taxon>Pseudomonadati</taxon>
        <taxon>Pseudomonadota</taxon>
        <taxon>Betaproteobacteria</taxon>
        <taxon>Burkholderiales</taxon>
        <taxon>Thiomonas</taxon>
    </lineage>
</organism>
<feature type="domain" description="UspA" evidence="2">
    <location>
        <begin position="2"/>
        <end position="141"/>
    </location>
</feature>
<dbReference type="Pfam" id="PF00582">
    <property type="entry name" value="Usp"/>
    <property type="match status" value="1"/>
</dbReference>
<protein>
    <submittedName>
        <fullName evidence="3">Nucleotide-binding universal stress protein, UspA family</fullName>
    </submittedName>
</protein>
<dbReference type="Proteomes" id="UP000183649">
    <property type="component" value="Unassembled WGS sequence"/>
</dbReference>